<accession>W7D9K7</accession>
<dbReference type="Proteomes" id="UP000019241">
    <property type="component" value="Unassembled WGS sequence"/>
</dbReference>
<proteinExistence type="predicted"/>
<sequence>MEEIGMKPLREGVESMEKSLFEYTDEEFTAHNMVHACAKFLDEAWGNHYVKYLDDQGLKNSAIDAVEDLEEMEEDGYYRLKQKLENGSVLQIEVWSNDDGTYQGWAKEMDSLR</sequence>
<gene>
    <name evidence="1" type="ORF">MCOL2_19991</name>
</gene>
<dbReference type="AlphaFoldDB" id="W7D9K7"/>
<dbReference type="EMBL" id="AODM01000088">
    <property type="protein sequence ID" value="EUJ44181.1"/>
    <property type="molecule type" value="Genomic_DNA"/>
</dbReference>
<reference evidence="1 2" key="1">
    <citation type="submission" date="2012-12" db="EMBL/GenBank/DDBJ databases">
        <title>Novel taxa of Listeriaceae from agricultural environments in the United States.</title>
        <authorList>
            <person name="den Bakker H.C."/>
            <person name="Allred A."/>
            <person name="Warchocki S."/>
            <person name="Wright E.M."/>
            <person name="Burrell A."/>
            <person name="Nightingale K.K."/>
            <person name="Kephart D."/>
            <person name="Wiedmann M."/>
        </authorList>
    </citation>
    <scope>NUCLEOTIDE SEQUENCE [LARGE SCALE GENOMIC DNA]</scope>
    <source>
        <strain evidence="1 2">FSL S10-1203</strain>
    </source>
</reference>
<organism evidence="1 2">
    <name type="scientific">Listeria fleischmannii FSL S10-1203</name>
    <dbReference type="NCBI Taxonomy" id="1265822"/>
    <lineage>
        <taxon>Bacteria</taxon>
        <taxon>Bacillati</taxon>
        <taxon>Bacillota</taxon>
        <taxon>Bacilli</taxon>
        <taxon>Bacillales</taxon>
        <taxon>Listeriaceae</taxon>
        <taxon>Listeria</taxon>
    </lineage>
</organism>
<evidence type="ECO:0000313" key="1">
    <source>
        <dbReference type="EMBL" id="EUJ44181.1"/>
    </source>
</evidence>
<comment type="caution">
    <text evidence="1">The sequence shown here is derived from an EMBL/GenBank/DDBJ whole genome shotgun (WGS) entry which is preliminary data.</text>
</comment>
<evidence type="ECO:0000313" key="2">
    <source>
        <dbReference type="Proteomes" id="UP000019241"/>
    </source>
</evidence>
<name>W7D9K7_9LIST</name>
<protein>
    <submittedName>
        <fullName evidence="1">Uncharacterized protein</fullName>
    </submittedName>
</protein>
<dbReference type="PATRIC" id="fig|1265822.4.peg.4084"/>